<dbReference type="InterPro" id="IPR002885">
    <property type="entry name" value="PPR_rpt"/>
</dbReference>
<dbReference type="PANTHER" id="PTHR47926:SF411">
    <property type="entry name" value="PENTATRICOPEPTIDE REPEAT-CONTAINING PROTEIN"/>
    <property type="match status" value="1"/>
</dbReference>
<gene>
    <name evidence="5" type="ORF">ACMD2_15241</name>
</gene>
<reference evidence="5 6" key="1">
    <citation type="journal article" date="2016" name="DNA Res.">
        <title>The draft genome of MD-2 pineapple using hybrid error correction of long reads.</title>
        <authorList>
            <person name="Redwan R.M."/>
            <person name="Saidin A."/>
            <person name="Kumar S.V."/>
        </authorList>
    </citation>
    <scope>NUCLEOTIDE SEQUENCE [LARGE SCALE GENOMIC DNA]</scope>
    <source>
        <strain evidence="6">cv. MD2</strain>
        <tissue evidence="5">Leaf</tissue>
    </source>
</reference>
<dbReference type="GO" id="GO:0003723">
    <property type="term" value="F:RNA binding"/>
    <property type="evidence" value="ECO:0007669"/>
    <property type="project" value="InterPro"/>
</dbReference>
<accession>A0A199UGR9</accession>
<evidence type="ECO:0000256" key="2">
    <source>
        <dbReference type="ARBA" id="ARBA00022946"/>
    </source>
</evidence>
<dbReference type="PANTHER" id="PTHR47926">
    <property type="entry name" value="PENTATRICOPEPTIDE REPEAT-CONTAINING PROTEIN"/>
    <property type="match status" value="1"/>
</dbReference>
<comment type="caution">
    <text evidence="5">The sequence shown here is derived from an EMBL/GenBank/DDBJ whole genome shotgun (WGS) entry which is preliminary data.</text>
</comment>
<dbReference type="Pfam" id="PF13041">
    <property type="entry name" value="PPR_2"/>
    <property type="match status" value="2"/>
</dbReference>
<dbReference type="GO" id="GO:0009451">
    <property type="term" value="P:RNA modification"/>
    <property type="evidence" value="ECO:0007669"/>
    <property type="project" value="InterPro"/>
</dbReference>
<evidence type="ECO:0000256" key="3">
    <source>
        <dbReference type="PROSITE-ProRule" id="PRU00708"/>
    </source>
</evidence>
<dbReference type="InterPro" id="IPR046848">
    <property type="entry name" value="E_motif"/>
</dbReference>
<dbReference type="Gene3D" id="1.25.40.10">
    <property type="entry name" value="Tetratricopeptide repeat domain"/>
    <property type="match status" value="5"/>
</dbReference>
<evidence type="ECO:0000259" key="4">
    <source>
        <dbReference type="Pfam" id="PF14432"/>
    </source>
</evidence>
<dbReference type="Pfam" id="PF20431">
    <property type="entry name" value="E_motif"/>
    <property type="match status" value="1"/>
</dbReference>
<keyword evidence="1" id="KW-0677">Repeat</keyword>
<keyword evidence="2" id="KW-0809">Transit peptide</keyword>
<dbReference type="EMBL" id="LSRQ01008293">
    <property type="protein sequence ID" value="OAY63938.1"/>
    <property type="molecule type" value="Genomic_DNA"/>
</dbReference>
<feature type="repeat" description="PPR" evidence="3">
    <location>
        <begin position="238"/>
        <end position="272"/>
    </location>
</feature>
<proteinExistence type="predicted"/>
<dbReference type="InterPro" id="IPR046960">
    <property type="entry name" value="PPR_At4g14850-like_plant"/>
</dbReference>
<feature type="repeat" description="PPR" evidence="3">
    <location>
        <begin position="75"/>
        <end position="109"/>
    </location>
</feature>
<dbReference type="Proteomes" id="UP000092600">
    <property type="component" value="Unassembled WGS sequence"/>
</dbReference>
<dbReference type="Pfam" id="PF01535">
    <property type="entry name" value="PPR"/>
    <property type="match status" value="5"/>
</dbReference>
<dbReference type="Pfam" id="PF14432">
    <property type="entry name" value="DYW_deaminase"/>
    <property type="match status" value="1"/>
</dbReference>
<evidence type="ECO:0000313" key="5">
    <source>
        <dbReference type="EMBL" id="OAY63938.1"/>
    </source>
</evidence>
<dbReference type="FunFam" id="1.25.40.10:FF:001093">
    <property type="entry name" value="Pentatricopeptide repeat-containing protein At2g34400"/>
    <property type="match status" value="1"/>
</dbReference>
<protein>
    <submittedName>
        <fullName evidence="5">Pentatricopeptide repeat-containing protein</fullName>
    </submittedName>
</protein>
<dbReference type="AlphaFoldDB" id="A0A199UGR9"/>
<feature type="repeat" description="PPR" evidence="3">
    <location>
        <begin position="176"/>
        <end position="210"/>
    </location>
</feature>
<dbReference type="InterPro" id="IPR011990">
    <property type="entry name" value="TPR-like_helical_dom_sf"/>
</dbReference>
<organism evidence="5 6">
    <name type="scientific">Ananas comosus</name>
    <name type="common">Pineapple</name>
    <name type="synonym">Ananas ananas</name>
    <dbReference type="NCBI Taxonomy" id="4615"/>
    <lineage>
        <taxon>Eukaryota</taxon>
        <taxon>Viridiplantae</taxon>
        <taxon>Streptophyta</taxon>
        <taxon>Embryophyta</taxon>
        <taxon>Tracheophyta</taxon>
        <taxon>Spermatophyta</taxon>
        <taxon>Magnoliopsida</taxon>
        <taxon>Liliopsida</taxon>
        <taxon>Poales</taxon>
        <taxon>Bromeliaceae</taxon>
        <taxon>Bromelioideae</taxon>
        <taxon>Ananas</taxon>
    </lineage>
</organism>
<name>A0A199UGR9_ANACO</name>
<feature type="repeat" description="PPR" evidence="3">
    <location>
        <begin position="340"/>
        <end position="374"/>
    </location>
</feature>
<dbReference type="NCBIfam" id="TIGR00756">
    <property type="entry name" value="PPR"/>
    <property type="match status" value="2"/>
</dbReference>
<feature type="domain" description="DYW" evidence="4">
    <location>
        <begin position="555"/>
        <end position="648"/>
    </location>
</feature>
<sequence>MNPNHHLVLQTLSLPQQCKTLDHLKRAHAHALKSGAAADPLVAGELLLVAATALPGPALDYACRLLLSRSPCPPDPFMHNTLLRALAGSDRPLRSLPAFRRMRRRSLPPDSFTFAFLSKAAANARSLSVGSQVHSLALRHGLDRHLFVATTIVSMYAECGRLGRALKVFEEIPHRNVVAWNAAVTACFRAGHVRLARKLFGEMPWRNSTSWNVMLAGHMKAGEVDFARRLFSSAPHKDAVSWSTMIAGFAAHGAFDDAIGFFKELLREGCRPNEVSLTGILSACAQAGAFETGKTLHGHAEKTGFNSIIAVSNVLLDMYARCGSVDLARQVFDWEMGKKSVISWTSMIAALAMHGHGKKAVELFDEMEQNGTTPDGVTFISVLYACSHAGLVQQGHEIFHSMADNYGLEHSIEHYGCMVDLYGRAGLLDKAYEFVMRMPMKPNAVIWRTLLGACSIHGNVCLAEHATKQLSALDPNESSDYVLLSNIYAVAGKWKDVATVRRSMSAQRINKDPGWSSIEVDKVLYTFVANEELDGEKREAEKKLAEVMARIRMEGYVPEVAGVLHDIEEEEKKEAVWRHSEKLAVAFGMARTKGAEGVIKIVKNLRVCRDCHTVMKMISKVYKREIVVRDRSRFHTFREGSCSCRDYW</sequence>
<evidence type="ECO:0000313" key="6">
    <source>
        <dbReference type="Proteomes" id="UP000092600"/>
    </source>
</evidence>
<dbReference type="GO" id="GO:0008270">
    <property type="term" value="F:zinc ion binding"/>
    <property type="evidence" value="ECO:0007669"/>
    <property type="project" value="InterPro"/>
</dbReference>
<dbReference type="InterPro" id="IPR032867">
    <property type="entry name" value="DYW_dom"/>
</dbReference>
<dbReference type="PROSITE" id="PS51375">
    <property type="entry name" value="PPR"/>
    <property type="match status" value="4"/>
</dbReference>
<evidence type="ECO:0000256" key="1">
    <source>
        <dbReference type="ARBA" id="ARBA00022737"/>
    </source>
</evidence>
<dbReference type="FunFam" id="1.25.40.10:FF:000934">
    <property type="entry name" value="Pentatricopeptide repeat-containing protein"/>
    <property type="match status" value="1"/>
</dbReference>